<keyword evidence="2" id="KW-1185">Reference proteome</keyword>
<reference evidence="1" key="1">
    <citation type="submission" date="2021-06" db="EMBL/GenBank/DDBJ databases">
        <authorList>
            <person name="Kallberg Y."/>
            <person name="Tangrot J."/>
            <person name="Rosling A."/>
        </authorList>
    </citation>
    <scope>NUCLEOTIDE SEQUENCE</scope>
    <source>
        <strain evidence="1">FL966</strain>
    </source>
</reference>
<proteinExistence type="predicted"/>
<dbReference type="AlphaFoldDB" id="A0A9N9F789"/>
<accession>A0A9N9F789</accession>
<evidence type="ECO:0000313" key="1">
    <source>
        <dbReference type="EMBL" id="CAG8514165.1"/>
    </source>
</evidence>
<gene>
    <name evidence="1" type="ORF">CPELLU_LOCUS3064</name>
</gene>
<organism evidence="1 2">
    <name type="scientific">Cetraspora pellucida</name>
    <dbReference type="NCBI Taxonomy" id="1433469"/>
    <lineage>
        <taxon>Eukaryota</taxon>
        <taxon>Fungi</taxon>
        <taxon>Fungi incertae sedis</taxon>
        <taxon>Mucoromycota</taxon>
        <taxon>Glomeromycotina</taxon>
        <taxon>Glomeromycetes</taxon>
        <taxon>Diversisporales</taxon>
        <taxon>Gigasporaceae</taxon>
        <taxon>Cetraspora</taxon>
    </lineage>
</organism>
<dbReference type="OrthoDB" id="2430297at2759"/>
<comment type="caution">
    <text evidence="1">The sequence shown here is derived from an EMBL/GenBank/DDBJ whole genome shotgun (WGS) entry which is preliminary data.</text>
</comment>
<evidence type="ECO:0000313" key="2">
    <source>
        <dbReference type="Proteomes" id="UP000789759"/>
    </source>
</evidence>
<dbReference type="EMBL" id="CAJVQA010001431">
    <property type="protein sequence ID" value="CAG8514165.1"/>
    <property type="molecule type" value="Genomic_DNA"/>
</dbReference>
<dbReference type="Proteomes" id="UP000789759">
    <property type="component" value="Unassembled WGS sequence"/>
</dbReference>
<name>A0A9N9F789_9GLOM</name>
<protein>
    <submittedName>
        <fullName evidence="1">17189_t:CDS:1</fullName>
    </submittedName>
</protein>
<sequence>MDDVDVSTKIPDKTFNKKTKVGNTHGSSNIKSWIWLYFDSVYINNVRHAVCKVELVKRKKCSIKYKVNTSTSNCSTHLANIHRITEDQAKDKNVTELVNLPYDELCQLQLYQYLVN</sequence>